<proteinExistence type="predicted"/>
<name>A0A5B0EAS1_9MICC</name>
<protein>
    <submittedName>
        <fullName evidence="1">Uncharacterized protein</fullName>
    </submittedName>
</protein>
<dbReference type="Proteomes" id="UP000323856">
    <property type="component" value="Unassembled WGS sequence"/>
</dbReference>
<evidence type="ECO:0000313" key="2">
    <source>
        <dbReference type="Proteomes" id="UP000323856"/>
    </source>
</evidence>
<comment type="caution">
    <text evidence="1">The sequence shown here is derived from an EMBL/GenBank/DDBJ whole genome shotgun (WGS) entry which is preliminary data.</text>
</comment>
<evidence type="ECO:0000313" key="1">
    <source>
        <dbReference type="EMBL" id="KAA0975746.1"/>
    </source>
</evidence>
<dbReference type="EMBL" id="VOBL01000014">
    <property type="protein sequence ID" value="KAA0975746.1"/>
    <property type="molecule type" value="Genomic_DNA"/>
</dbReference>
<reference evidence="1 2" key="1">
    <citation type="submission" date="2019-07" db="EMBL/GenBank/DDBJ databases">
        <title>Analysis of the biochemical properties, biological activity and biotechnological potential of siderophores and biosurfactants produced by Antarctic psychrotolerant bacteria.</title>
        <authorList>
            <person name="Styczynski M."/>
            <person name="Krucon T."/>
            <person name="Decewicz P."/>
            <person name="Dziewit L."/>
        </authorList>
    </citation>
    <scope>NUCLEOTIDE SEQUENCE [LARGE SCALE GENOMIC DNA]</scope>
    <source>
        <strain evidence="1 2">ANT_H27</strain>
    </source>
</reference>
<gene>
    <name evidence="1" type="ORF">FQ154_13150</name>
</gene>
<dbReference type="AlphaFoldDB" id="A0A5B0EAS1"/>
<sequence length="213" mass="23282">MTDGGKTAAGHAQPRRQRCRKAWMPCLPGGRFHVITGAGMDRNTWTLPENLRWSFLHLADFLAASINRCRGIGVSGGKHRLASENFAGVVKQRRVDGFLQLGFGDPVGTRGLDDGLQRVDSFLQQNTGRGHVLRGGANQFQVMHVEYLSLALTFSNLDCNCLKFFVQEKRHRLGERSSNPGTGVPADPTQTIGADDAWVPPAFRCMGALPAIP</sequence>
<accession>A0A5B0EAS1</accession>
<organism evidence="1 2">
    <name type="scientific">Paeniglutamicibacter gangotriensis</name>
    <dbReference type="NCBI Taxonomy" id="254787"/>
    <lineage>
        <taxon>Bacteria</taxon>
        <taxon>Bacillati</taxon>
        <taxon>Actinomycetota</taxon>
        <taxon>Actinomycetes</taxon>
        <taxon>Micrococcales</taxon>
        <taxon>Micrococcaceae</taxon>
        <taxon>Paeniglutamicibacter</taxon>
    </lineage>
</organism>